<proteinExistence type="predicted"/>
<dbReference type="PRINTS" id="PR00598">
    <property type="entry name" value="HTHMARR"/>
</dbReference>
<dbReference type="InterPro" id="IPR036388">
    <property type="entry name" value="WH-like_DNA-bd_sf"/>
</dbReference>
<dbReference type="STRING" id="645990.SAMN00120144_0607"/>
<dbReference type="Proteomes" id="UP000192266">
    <property type="component" value="Unassembled WGS sequence"/>
</dbReference>
<dbReference type="GO" id="GO:0003700">
    <property type="term" value="F:DNA-binding transcription factor activity"/>
    <property type="evidence" value="ECO:0007669"/>
    <property type="project" value="InterPro"/>
</dbReference>
<dbReference type="PANTHER" id="PTHR33164">
    <property type="entry name" value="TRANSCRIPTIONAL REGULATOR, MARR FAMILY"/>
    <property type="match status" value="1"/>
</dbReference>
<dbReference type="GO" id="GO:0006950">
    <property type="term" value="P:response to stress"/>
    <property type="evidence" value="ECO:0007669"/>
    <property type="project" value="TreeGrafter"/>
</dbReference>
<organism evidence="2 3">
    <name type="scientific">Hymenobacter roseosalivarius DSM 11622</name>
    <dbReference type="NCBI Taxonomy" id="645990"/>
    <lineage>
        <taxon>Bacteria</taxon>
        <taxon>Pseudomonadati</taxon>
        <taxon>Bacteroidota</taxon>
        <taxon>Cytophagia</taxon>
        <taxon>Cytophagales</taxon>
        <taxon>Hymenobacteraceae</taxon>
        <taxon>Hymenobacter</taxon>
    </lineage>
</organism>
<accession>A0A1W1VC58</accession>
<dbReference type="InterPro" id="IPR039422">
    <property type="entry name" value="MarR/SlyA-like"/>
</dbReference>
<dbReference type="AlphaFoldDB" id="A0A1W1VC58"/>
<sequence length="166" mass="18866">MYVHIFVASFGNSTPPLMKIEDEIKQPTFKDDYQKAHINLIYTTGWLQLRQAAAFREFDVTLPQYNILRILRGQHPKPATVNLLIERMLDKTSNASRIVDKLVAKTYATRTVCPSNRRAVDIHITEAGLELLRSMEGTVTHHNSGLHNLTPTEAAQLSDLLDKIRD</sequence>
<keyword evidence="3" id="KW-1185">Reference proteome</keyword>
<dbReference type="PANTHER" id="PTHR33164:SF57">
    <property type="entry name" value="MARR-FAMILY TRANSCRIPTIONAL REGULATOR"/>
    <property type="match status" value="1"/>
</dbReference>
<dbReference type="InterPro" id="IPR000835">
    <property type="entry name" value="HTH_MarR-typ"/>
</dbReference>
<evidence type="ECO:0000313" key="3">
    <source>
        <dbReference type="Proteomes" id="UP000192266"/>
    </source>
</evidence>
<dbReference type="Gene3D" id="1.10.10.10">
    <property type="entry name" value="Winged helix-like DNA-binding domain superfamily/Winged helix DNA-binding domain"/>
    <property type="match status" value="1"/>
</dbReference>
<reference evidence="2 3" key="1">
    <citation type="submission" date="2017-04" db="EMBL/GenBank/DDBJ databases">
        <authorList>
            <person name="Afonso C.L."/>
            <person name="Miller P.J."/>
            <person name="Scott M.A."/>
            <person name="Spackman E."/>
            <person name="Goraichik I."/>
            <person name="Dimitrov K.M."/>
            <person name="Suarez D.L."/>
            <person name="Swayne D.E."/>
        </authorList>
    </citation>
    <scope>NUCLEOTIDE SEQUENCE [LARGE SCALE GENOMIC DNA]</scope>
    <source>
        <strain evidence="2 3">DSM 11622</strain>
    </source>
</reference>
<dbReference type="EMBL" id="FWWW01000055">
    <property type="protein sequence ID" value="SMB90948.1"/>
    <property type="molecule type" value="Genomic_DNA"/>
</dbReference>
<feature type="domain" description="HTH marR-type" evidence="1">
    <location>
        <begin position="30"/>
        <end position="166"/>
    </location>
</feature>
<gene>
    <name evidence="2" type="ORF">SAMN00120144_0607</name>
</gene>
<name>A0A1W1VC58_9BACT</name>
<protein>
    <submittedName>
        <fullName evidence="2">Transcriptional regulator, MarR family</fullName>
    </submittedName>
</protein>
<dbReference type="InterPro" id="IPR036390">
    <property type="entry name" value="WH_DNA-bd_sf"/>
</dbReference>
<dbReference type="Pfam" id="PF12802">
    <property type="entry name" value="MarR_2"/>
    <property type="match status" value="1"/>
</dbReference>
<evidence type="ECO:0000313" key="2">
    <source>
        <dbReference type="EMBL" id="SMB90948.1"/>
    </source>
</evidence>
<dbReference type="SMART" id="SM00347">
    <property type="entry name" value="HTH_MARR"/>
    <property type="match status" value="1"/>
</dbReference>
<evidence type="ECO:0000259" key="1">
    <source>
        <dbReference type="PROSITE" id="PS50995"/>
    </source>
</evidence>
<dbReference type="SUPFAM" id="SSF46785">
    <property type="entry name" value="Winged helix' DNA-binding domain"/>
    <property type="match status" value="1"/>
</dbReference>
<dbReference type="PROSITE" id="PS50995">
    <property type="entry name" value="HTH_MARR_2"/>
    <property type="match status" value="1"/>
</dbReference>